<name>A0A0E0MUA6_ORYRU</name>
<keyword evidence="2" id="KW-1185">Reference proteome</keyword>
<organism evidence="1 2">
    <name type="scientific">Oryza rufipogon</name>
    <name type="common">Brownbeard rice</name>
    <name type="synonym">Asian wild rice</name>
    <dbReference type="NCBI Taxonomy" id="4529"/>
    <lineage>
        <taxon>Eukaryota</taxon>
        <taxon>Viridiplantae</taxon>
        <taxon>Streptophyta</taxon>
        <taxon>Embryophyta</taxon>
        <taxon>Tracheophyta</taxon>
        <taxon>Spermatophyta</taxon>
        <taxon>Magnoliopsida</taxon>
        <taxon>Liliopsida</taxon>
        <taxon>Poales</taxon>
        <taxon>Poaceae</taxon>
        <taxon>BOP clade</taxon>
        <taxon>Oryzoideae</taxon>
        <taxon>Oryzeae</taxon>
        <taxon>Oryzinae</taxon>
        <taxon>Oryza</taxon>
    </lineage>
</organism>
<sequence length="85" mass="9510">MSTIANRTEAITVGELFAQLVSFETRGSNYDSLAFTVACEGFDRRQGGDCMRPRTQGRKVPFILKMMILIPGEDIKNPREVLRAS</sequence>
<dbReference type="AlphaFoldDB" id="A0A0E0MUA6"/>
<protein>
    <submittedName>
        <fullName evidence="1">Uncharacterized protein</fullName>
    </submittedName>
</protein>
<reference evidence="2" key="1">
    <citation type="submission" date="2013-06" db="EMBL/GenBank/DDBJ databases">
        <authorList>
            <person name="Zhao Q."/>
        </authorList>
    </citation>
    <scope>NUCLEOTIDE SEQUENCE</scope>
    <source>
        <strain evidence="2">cv. W1943</strain>
    </source>
</reference>
<evidence type="ECO:0000313" key="1">
    <source>
        <dbReference type="EnsemblPlants" id="ORUFI01G11270.1"/>
    </source>
</evidence>
<dbReference type="HOGENOM" id="CLU_2516591_0_0_1"/>
<evidence type="ECO:0000313" key="2">
    <source>
        <dbReference type="Proteomes" id="UP000008022"/>
    </source>
</evidence>
<accession>A0A0E0MUA6</accession>
<reference evidence="1" key="2">
    <citation type="submission" date="2015-06" db="UniProtKB">
        <authorList>
            <consortium name="EnsemblPlants"/>
        </authorList>
    </citation>
    <scope>IDENTIFICATION</scope>
</reference>
<dbReference type="Gramene" id="ORUFI01G11270.1">
    <property type="protein sequence ID" value="ORUFI01G11270.1"/>
    <property type="gene ID" value="ORUFI01G11270"/>
</dbReference>
<dbReference type="Proteomes" id="UP000008022">
    <property type="component" value="Unassembled WGS sequence"/>
</dbReference>
<dbReference type="EnsemblPlants" id="ORUFI01G11270.1">
    <property type="protein sequence ID" value="ORUFI01G11270.1"/>
    <property type="gene ID" value="ORUFI01G11270"/>
</dbReference>
<proteinExistence type="predicted"/>